<dbReference type="InterPro" id="IPR027417">
    <property type="entry name" value="P-loop_NTPase"/>
</dbReference>
<protein>
    <recommendedName>
        <fullName evidence="12">Ring finger protein 112</fullName>
    </recommendedName>
</protein>
<dbReference type="PROSITE" id="PS51715">
    <property type="entry name" value="G_GB1_RHD3"/>
    <property type="match status" value="1"/>
</dbReference>
<dbReference type="HOGENOM" id="CLU_034812_0_0_1"/>
<evidence type="ECO:0000256" key="6">
    <source>
        <dbReference type="PROSITE-ProRule" id="PRU00175"/>
    </source>
</evidence>
<feature type="domain" description="GB1/RHD3-type G" evidence="9">
    <location>
        <begin position="148"/>
        <end position="411"/>
    </location>
</feature>
<dbReference type="InterPro" id="IPR001841">
    <property type="entry name" value="Znf_RING"/>
</dbReference>
<accession>F7A2H1</accession>
<dbReference type="FunCoup" id="F7A2H1">
    <property type="interactions" value="12"/>
</dbReference>
<dbReference type="GO" id="GO:0008270">
    <property type="term" value="F:zinc ion binding"/>
    <property type="evidence" value="ECO:0007669"/>
    <property type="project" value="UniProtKB-KW"/>
</dbReference>
<dbReference type="AlphaFoldDB" id="F7A2H1"/>
<dbReference type="InParanoid" id="F7A2H1"/>
<dbReference type="Proteomes" id="UP000002280">
    <property type="component" value="Chromosome 6"/>
</dbReference>
<dbReference type="eggNOG" id="KOG2037">
    <property type="taxonomic scope" value="Eukaryota"/>
</dbReference>
<dbReference type="SUPFAM" id="SSF52540">
    <property type="entry name" value="P-loop containing nucleoside triphosphate hydrolases"/>
    <property type="match status" value="1"/>
</dbReference>
<dbReference type="PROSITE" id="PS50089">
    <property type="entry name" value="ZF_RING_2"/>
    <property type="match status" value="1"/>
</dbReference>
<dbReference type="InterPro" id="IPR013083">
    <property type="entry name" value="Znf_RING/FYVE/PHD"/>
</dbReference>
<reference evidence="10 11" key="1">
    <citation type="journal article" date="2007" name="Nature">
        <title>Genome of the marsupial Monodelphis domestica reveals innovation in non-coding sequences.</title>
        <authorList>
            <person name="Mikkelsen T.S."/>
            <person name="Wakefield M.J."/>
            <person name="Aken B."/>
            <person name="Amemiya C.T."/>
            <person name="Chang J.L."/>
            <person name="Duke S."/>
            <person name="Garber M."/>
            <person name="Gentles A.J."/>
            <person name="Goodstadt L."/>
            <person name="Heger A."/>
            <person name="Jurka J."/>
            <person name="Kamal M."/>
            <person name="Mauceli E."/>
            <person name="Searle S.M."/>
            <person name="Sharpe T."/>
            <person name="Baker M.L."/>
            <person name="Batzer M.A."/>
            <person name="Benos P.V."/>
            <person name="Belov K."/>
            <person name="Clamp M."/>
            <person name="Cook A."/>
            <person name="Cuff J."/>
            <person name="Das R."/>
            <person name="Davidow L."/>
            <person name="Deakin J.E."/>
            <person name="Fazzari M.J."/>
            <person name="Glass J.L."/>
            <person name="Grabherr M."/>
            <person name="Greally J.M."/>
            <person name="Gu W."/>
            <person name="Hore T.A."/>
            <person name="Huttley G.A."/>
            <person name="Kleber M."/>
            <person name="Jirtle R.L."/>
            <person name="Koina E."/>
            <person name="Lee J.T."/>
            <person name="Mahony S."/>
            <person name="Marra M.A."/>
            <person name="Miller R.D."/>
            <person name="Nicholls R.D."/>
            <person name="Oda M."/>
            <person name="Papenfuss A.T."/>
            <person name="Parra Z.E."/>
            <person name="Pollock D.D."/>
            <person name="Ray D.A."/>
            <person name="Schein J.E."/>
            <person name="Speed T.P."/>
            <person name="Thompson K."/>
            <person name="VandeBerg J.L."/>
            <person name="Wade C.M."/>
            <person name="Walker J.A."/>
            <person name="Waters P.D."/>
            <person name="Webber C."/>
            <person name="Weidman J.R."/>
            <person name="Xie X."/>
            <person name="Zody M.C."/>
            <person name="Baldwin J."/>
            <person name="Abdouelleil A."/>
            <person name="Abdulkadir J."/>
            <person name="Abebe A."/>
            <person name="Abera B."/>
            <person name="Abreu J."/>
            <person name="Acer S.C."/>
            <person name="Aftuck L."/>
            <person name="Alexander A."/>
            <person name="An P."/>
            <person name="Anderson E."/>
            <person name="Anderson S."/>
            <person name="Arachi H."/>
            <person name="Azer M."/>
            <person name="Bachantsang P."/>
            <person name="Barry A."/>
            <person name="Bayul T."/>
            <person name="Berlin A."/>
            <person name="Bessette D."/>
            <person name="Bloom T."/>
            <person name="Bloom T."/>
            <person name="Boguslavskiy L."/>
            <person name="Bonnet C."/>
            <person name="Boukhgalter B."/>
            <person name="Bourzgui I."/>
            <person name="Brown A."/>
            <person name="Cahill P."/>
            <person name="Channer S."/>
            <person name="Cheshatsang Y."/>
            <person name="Chuda L."/>
            <person name="Citroen M."/>
            <person name="Collymore A."/>
            <person name="Cooke P."/>
            <person name="Costello M."/>
            <person name="D'Aco K."/>
            <person name="Daza R."/>
            <person name="De Haan G."/>
            <person name="DeGray S."/>
            <person name="DeMaso C."/>
            <person name="Dhargay N."/>
            <person name="Dooley K."/>
            <person name="Dooley E."/>
            <person name="Doricent M."/>
            <person name="Dorje P."/>
            <person name="Dorjee K."/>
            <person name="Dupes A."/>
            <person name="Elong R."/>
            <person name="Falk J."/>
            <person name="Farina A."/>
            <person name="Faro S."/>
            <person name="Ferguson D."/>
            <person name="Fisher S."/>
            <person name="Foley C.D."/>
            <person name="Franke A."/>
            <person name="Friedrich D."/>
            <person name="Gadbois L."/>
            <person name="Gearin G."/>
            <person name="Gearin C.R."/>
            <person name="Giannoukos G."/>
            <person name="Goode T."/>
            <person name="Graham J."/>
            <person name="Grandbois E."/>
            <person name="Grewal S."/>
            <person name="Gyaltsen K."/>
            <person name="Hafez N."/>
            <person name="Hagos B."/>
            <person name="Hall J."/>
            <person name="Henson C."/>
            <person name="Hollinger A."/>
            <person name="Honan T."/>
            <person name="Huard M.D."/>
            <person name="Hughes L."/>
            <person name="Hurhula B."/>
            <person name="Husby M.E."/>
            <person name="Kamat A."/>
            <person name="Kanga B."/>
            <person name="Kashin S."/>
            <person name="Khazanovich D."/>
            <person name="Kisner P."/>
            <person name="Lance K."/>
            <person name="Lara M."/>
            <person name="Lee W."/>
            <person name="Lennon N."/>
            <person name="Letendre F."/>
            <person name="LeVine R."/>
            <person name="Lipovsky A."/>
            <person name="Liu X."/>
            <person name="Liu J."/>
            <person name="Liu S."/>
            <person name="Lokyitsang T."/>
            <person name="Lokyitsang Y."/>
            <person name="Lubonja R."/>
            <person name="Lui A."/>
            <person name="MacDonald P."/>
            <person name="Magnisalis V."/>
            <person name="Maru K."/>
            <person name="Matthews C."/>
            <person name="McCusker W."/>
            <person name="McDonough S."/>
            <person name="Mehta T."/>
            <person name="Meldrim J."/>
            <person name="Meneus L."/>
            <person name="Mihai O."/>
            <person name="Mihalev A."/>
            <person name="Mihova T."/>
            <person name="Mittelman R."/>
            <person name="Mlenga V."/>
            <person name="Montmayeur A."/>
            <person name="Mulrain L."/>
            <person name="Navidi A."/>
            <person name="Naylor J."/>
            <person name="Negash T."/>
            <person name="Nguyen T."/>
            <person name="Nguyen N."/>
            <person name="Nicol R."/>
            <person name="Norbu C."/>
            <person name="Norbu N."/>
            <person name="Novod N."/>
            <person name="O'Neill B."/>
            <person name="Osman S."/>
            <person name="Markiewicz E."/>
            <person name="Oyono O.L."/>
            <person name="Patti C."/>
            <person name="Phunkhang P."/>
            <person name="Pierre F."/>
            <person name="Priest M."/>
            <person name="Raghuraman S."/>
            <person name="Rege F."/>
            <person name="Reyes R."/>
            <person name="Rise C."/>
            <person name="Rogov P."/>
            <person name="Ross K."/>
            <person name="Ryan E."/>
            <person name="Settipalli S."/>
            <person name="Shea T."/>
            <person name="Sherpa N."/>
            <person name="Shi L."/>
            <person name="Shih D."/>
            <person name="Sparrow T."/>
            <person name="Spaulding J."/>
            <person name="Stalker J."/>
            <person name="Stange-Thomann N."/>
            <person name="Stavropoulos S."/>
            <person name="Stone C."/>
            <person name="Strader C."/>
            <person name="Tesfaye S."/>
            <person name="Thomson T."/>
            <person name="Thoulutsang Y."/>
            <person name="Thoulutsang D."/>
            <person name="Topham K."/>
            <person name="Topping I."/>
            <person name="Tsamla T."/>
            <person name="Vassiliev H."/>
            <person name="Vo A."/>
            <person name="Wangchuk T."/>
            <person name="Wangdi T."/>
            <person name="Weiand M."/>
            <person name="Wilkinson J."/>
            <person name="Wilson A."/>
            <person name="Yadav S."/>
            <person name="Young G."/>
            <person name="Yu Q."/>
            <person name="Zembek L."/>
            <person name="Zhong D."/>
            <person name="Zimmer A."/>
            <person name="Zwirko Z."/>
            <person name="Jaffe D.B."/>
            <person name="Alvarez P."/>
            <person name="Brockman W."/>
            <person name="Butler J."/>
            <person name="Chin C."/>
            <person name="Gnerre S."/>
            <person name="MacCallum I."/>
            <person name="Graves J.A."/>
            <person name="Ponting C.P."/>
            <person name="Breen M."/>
            <person name="Samollow P.B."/>
            <person name="Lander E.S."/>
            <person name="Lindblad-Toh K."/>
        </authorList>
    </citation>
    <scope>NUCLEOTIDE SEQUENCE [LARGE SCALE GENOMIC DNA]</scope>
</reference>
<keyword evidence="11" id="KW-1185">Reference proteome</keyword>
<dbReference type="Bgee" id="ENSMODG00000001119">
    <property type="expression patterns" value="Expressed in endometrium and 11 other cell types or tissues"/>
</dbReference>
<evidence type="ECO:0000259" key="8">
    <source>
        <dbReference type="PROSITE" id="PS50089"/>
    </source>
</evidence>
<dbReference type="Gene3D" id="3.30.40.10">
    <property type="entry name" value="Zinc/RING finger domain, C3HC4 (zinc finger)"/>
    <property type="match status" value="1"/>
</dbReference>
<dbReference type="GO" id="GO:0007029">
    <property type="term" value="P:endoplasmic reticulum organization"/>
    <property type="evidence" value="ECO:0000318"/>
    <property type="project" value="GO_Central"/>
</dbReference>
<dbReference type="PROSITE" id="PS00518">
    <property type="entry name" value="ZF_RING_1"/>
    <property type="match status" value="1"/>
</dbReference>
<evidence type="ECO:0000256" key="3">
    <source>
        <dbReference type="ARBA" id="ARBA00022771"/>
    </source>
</evidence>
<dbReference type="PANTHER" id="PTHR10751">
    <property type="entry name" value="GUANYLATE BINDING PROTEIN"/>
    <property type="match status" value="1"/>
</dbReference>
<keyword evidence="1" id="KW-0479">Metal-binding</keyword>
<dbReference type="GO" id="GO:0051260">
    <property type="term" value="P:protein homooligomerization"/>
    <property type="evidence" value="ECO:0000318"/>
    <property type="project" value="GO_Central"/>
</dbReference>
<proteinExistence type="inferred from homology"/>
<dbReference type="SUPFAM" id="SSF57850">
    <property type="entry name" value="RING/U-box"/>
    <property type="match status" value="1"/>
</dbReference>
<comment type="similarity">
    <text evidence="7">Belongs to the TRAFAC class dynamin-like GTPase superfamily. GB1/RHD3 GTPase family.</text>
</comment>
<evidence type="ECO:0000256" key="5">
    <source>
        <dbReference type="ARBA" id="ARBA00023134"/>
    </source>
</evidence>
<dbReference type="InterPro" id="IPR017907">
    <property type="entry name" value="Znf_RING_CS"/>
</dbReference>
<name>F7A2H1_MONDO</name>
<evidence type="ECO:0000256" key="1">
    <source>
        <dbReference type="ARBA" id="ARBA00022723"/>
    </source>
</evidence>
<dbReference type="InterPro" id="IPR015894">
    <property type="entry name" value="Guanylate-bd_N"/>
</dbReference>
<dbReference type="Gene3D" id="3.40.50.300">
    <property type="entry name" value="P-loop containing nucleotide triphosphate hydrolases"/>
    <property type="match status" value="1"/>
</dbReference>
<dbReference type="SMART" id="SM00184">
    <property type="entry name" value="RING"/>
    <property type="match status" value="1"/>
</dbReference>
<evidence type="ECO:0000256" key="2">
    <source>
        <dbReference type="ARBA" id="ARBA00022741"/>
    </source>
</evidence>
<evidence type="ECO:0000313" key="11">
    <source>
        <dbReference type="Proteomes" id="UP000002280"/>
    </source>
</evidence>
<evidence type="ECO:0000313" key="10">
    <source>
        <dbReference type="Ensembl" id="ENSMODP00000037591.3"/>
    </source>
</evidence>
<dbReference type="STRING" id="13616.ENSMODP00000037591"/>
<dbReference type="Pfam" id="PF02263">
    <property type="entry name" value="GBP"/>
    <property type="match status" value="1"/>
</dbReference>
<sequence>MENRNDRLSSFLLRNPSPRTLDFLKFELNCSICLELFQDPVSIECGHNFCAQCITCHWDSGAPGSRPARCPECRRRCDRSKLVPDTRLRGLLENMNSLQQRANSDQTPCDVSNVEAKPLQLIQVNSAKDFTLDEDVLSQCLNHPQARNTQVCVISVTGEQRTGKSFLLNYLIQRLQGLKSKDPQWMKGGRAPQGFQCKPGAQSITKGLWIWSQPFILKEKGKEVAVFLVDTEGTISLETDKEMNAKLIALSMLLSSFQILNVSRMLKETDLDHLEMFLHIAEEIGKYFEMEPIQVRHNLPSSFILRLQRPLESTCQTVLPFLLSQHLDLLVRDWFYPTTFGEEAGETHMNDVMQKISDKYPRIQKAFRSKQTRCYLLPFPGIKVACSGNANPEDMDPDFCEHLQAYITDVCSSAVQNVTRWSTGNFLTGRELAEKILKLSDLVKKKEFGFSSSLDSMTTELYNMRMIKDARKEFEDFITEQDSSTKNMFGAVKILPKNMWKRLSQKKDFVLFNLRMTLKGPGKTQLMNSFEEEIQKKAKDFQDSYKMHFCRQASALGGVVGAGILGFGIVGVGVATTAFTTEATALATGATVGATAFGGGVGAGIGAAVGRAIDEETVPEEEWD</sequence>
<dbReference type="GO" id="GO:0003924">
    <property type="term" value="F:GTPase activity"/>
    <property type="evidence" value="ECO:0000318"/>
    <property type="project" value="GO_Central"/>
</dbReference>
<keyword evidence="3 6" id="KW-0863">Zinc-finger</keyword>
<evidence type="ECO:0008006" key="12">
    <source>
        <dbReference type="Google" id="ProtNLM"/>
    </source>
</evidence>
<evidence type="ECO:0000256" key="4">
    <source>
        <dbReference type="ARBA" id="ARBA00022833"/>
    </source>
</evidence>
<keyword evidence="5" id="KW-0342">GTP-binding</keyword>
<feature type="domain" description="RING-type" evidence="8">
    <location>
        <begin position="30"/>
        <end position="74"/>
    </location>
</feature>
<organism evidence="10 11">
    <name type="scientific">Monodelphis domestica</name>
    <name type="common">Gray short-tailed opossum</name>
    <dbReference type="NCBI Taxonomy" id="13616"/>
    <lineage>
        <taxon>Eukaryota</taxon>
        <taxon>Metazoa</taxon>
        <taxon>Chordata</taxon>
        <taxon>Craniata</taxon>
        <taxon>Vertebrata</taxon>
        <taxon>Euteleostomi</taxon>
        <taxon>Mammalia</taxon>
        <taxon>Metatheria</taxon>
        <taxon>Didelphimorphia</taxon>
        <taxon>Didelphidae</taxon>
        <taxon>Monodelphis</taxon>
    </lineage>
</organism>
<dbReference type="InterPro" id="IPR030386">
    <property type="entry name" value="G_GB1_RHD3_dom"/>
</dbReference>
<dbReference type="Ensembl" id="ENSMODT00000039189.3">
    <property type="protein sequence ID" value="ENSMODP00000037591.3"/>
    <property type="gene ID" value="ENSMODG00000001119.4"/>
</dbReference>
<dbReference type="eggNOG" id="KOG2177">
    <property type="taxonomic scope" value="Eukaryota"/>
</dbReference>
<keyword evidence="4" id="KW-0862">Zinc</keyword>
<evidence type="ECO:0000259" key="9">
    <source>
        <dbReference type="PROSITE" id="PS51715"/>
    </source>
</evidence>
<dbReference type="OMA" id="QQDMATK"/>
<dbReference type="GO" id="GO:0005525">
    <property type="term" value="F:GTP binding"/>
    <property type="evidence" value="ECO:0000318"/>
    <property type="project" value="GO_Central"/>
</dbReference>
<dbReference type="Pfam" id="PF15227">
    <property type="entry name" value="zf-C3HC4_4"/>
    <property type="match status" value="1"/>
</dbReference>
<reference evidence="10" key="3">
    <citation type="submission" date="2025-09" db="UniProtKB">
        <authorList>
            <consortium name="Ensembl"/>
        </authorList>
    </citation>
    <scope>IDENTIFICATION</scope>
</reference>
<evidence type="ECO:0000256" key="7">
    <source>
        <dbReference type="PROSITE-ProRule" id="PRU01052"/>
    </source>
</evidence>
<dbReference type="GeneTree" id="ENSGT00940000160153"/>
<keyword evidence="2" id="KW-0547">Nucleotide-binding</keyword>
<reference evidence="10" key="2">
    <citation type="submission" date="2025-08" db="UniProtKB">
        <authorList>
            <consortium name="Ensembl"/>
        </authorList>
    </citation>
    <scope>IDENTIFICATION</scope>
</reference>